<keyword evidence="1" id="KW-1133">Transmembrane helix</keyword>
<dbReference type="EMBL" id="ADFT01000036">
    <property type="protein sequence ID" value="EFB61528.1"/>
    <property type="molecule type" value="Genomic_DNA"/>
</dbReference>
<keyword evidence="1" id="KW-0812">Transmembrane</keyword>
<name>D1YLX3_LACGS</name>
<feature type="transmembrane region" description="Helical" evidence="1">
    <location>
        <begin position="12"/>
        <end position="35"/>
    </location>
</feature>
<evidence type="ECO:0008006" key="4">
    <source>
        <dbReference type="Google" id="ProtNLM"/>
    </source>
</evidence>
<accession>D1YLX3</accession>
<feature type="transmembrane region" description="Helical" evidence="1">
    <location>
        <begin position="41"/>
        <end position="60"/>
    </location>
</feature>
<evidence type="ECO:0000256" key="1">
    <source>
        <dbReference type="SAM" id="Phobius"/>
    </source>
</evidence>
<dbReference type="AlphaFoldDB" id="D1YLX3"/>
<organism evidence="2 3">
    <name type="scientific">Lactobacillus gasseri 224-1</name>
    <dbReference type="NCBI Taxonomy" id="679196"/>
    <lineage>
        <taxon>Bacteria</taxon>
        <taxon>Bacillati</taxon>
        <taxon>Bacillota</taxon>
        <taxon>Bacilli</taxon>
        <taxon>Lactobacillales</taxon>
        <taxon>Lactobacillaceae</taxon>
        <taxon>Lactobacillus</taxon>
    </lineage>
</organism>
<protein>
    <recommendedName>
        <fullName evidence="4">DUF3021 domain-containing protein</fullName>
    </recommendedName>
</protein>
<keyword evidence="1" id="KW-0472">Membrane</keyword>
<evidence type="ECO:0000313" key="2">
    <source>
        <dbReference type="EMBL" id="EFB61528.1"/>
    </source>
</evidence>
<comment type="caution">
    <text evidence="2">The sequence shown here is derived from an EMBL/GenBank/DDBJ whole genome shotgun (WGS) entry which is preliminary data.</text>
</comment>
<sequence>MIGELSFLFKTDLSYFLAFIFHLIGTLALFSIMMFSNNWLINWQTLFIFILAYAMIWLVIRLTQERDIRRINRQIKKRNKQKVKFK</sequence>
<reference evidence="2 3" key="1">
    <citation type="submission" date="2009-12" db="EMBL/GenBank/DDBJ databases">
        <title>Genome Sequence of Lactobacillus gasseri 224-1.</title>
        <authorList>
            <person name="Durkin A.S."/>
            <person name="Madupu R."/>
            <person name="Torralba M."/>
            <person name="Methe B."/>
            <person name="Sutton G."/>
            <person name="Strausberg R.L."/>
            <person name="Nelson K.E."/>
        </authorList>
    </citation>
    <scope>NUCLEOTIDE SEQUENCE [LARGE SCALE GENOMIC DNA]</scope>
    <source>
        <strain evidence="2 3">224-1</strain>
    </source>
</reference>
<evidence type="ECO:0000313" key="3">
    <source>
        <dbReference type="Proteomes" id="UP000003684"/>
    </source>
</evidence>
<proteinExistence type="predicted"/>
<gene>
    <name evidence="2" type="ORF">HMPREF9209_0024</name>
</gene>
<dbReference type="Pfam" id="PF11457">
    <property type="entry name" value="DUF3021"/>
    <property type="match status" value="1"/>
</dbReference>
<dbReference type="InterPro" id="IPR021560">
    <property type="entry name" value="DUF3021"/>
</dbReference>
<dbReference type="Proteomes" id="UP000003684">
    <property type="component" value="Unassembled WGS sequence"/>
</dbReference>